<reference evidence="2 3" key="1">
    <citation type="submission" date="2019-08" db="EMBL/GenBank/DDBJ databases">
        <authorList>
            <person name="Dong K."/>
        </authorList>
    </citation>
    <scope>NUCLEOTIDE SEQUENCE [LARGE SCALE GENOMIC DNA]</scope>
    <source>
        <strain evidence="2 3">M4-8</strain>
    </source>
</reference>
<evidence type="ECO:0008006" key="4">
    <source>
        <dbReference type="Google" id="ProtNLM"/>
    </source>
</evidence>
<dbReference type="Proteomes" id="UP000321196">
    <property type="component" value="Unassembled WGS sequence"/>
</dbReference>
<dbReference type="EMBL" id="VRSW01000001">
    <property type="protein sequence ID" value="TXK06396.1"/>
    <property type="molecule type" value="Genomic_DNA"/>
</dbReference>
<accession>A0A5C8HQK3</accession>
<protein>
    <recommendedName>
        <fullName evidence="4">Nuclear transport factor 2 family protein</fullName>
    </recommendedName>
</protein>
<organism evidence="2 3">
    <name type="scientific">Microbacterium mitrae</name>
    <dbReference type="NCBI Taxonomy" id="664640"/>
    <lineage>
        <taxon>Bacteria</taxon>
        <taxon>Bacillati</taxon>
        <taxon>Actinomycetota</taxon>
        <taxon>Actinomycetes</taxon>
        <taxon>Micrococcales</taxon>
        <taxon>Microbacteriaceae</taxon>
        <taxon>Microbacterium</taxon>
    </lineage>
</organism>
<comment type="caution">
    <text evidence="2">The sequence shown here is derived from an EMBL/GenBank/DDBJ whole genome shotgun (WGS) entry which is preliminary data.</text>
</comment>
<keyword evidence="3" id="KW-1185">Reference proteome</keyword>
<evidence type="ECO:0000313" key="3">
    <source>
        <dbReference type="Proteomes" id="UP000321196"/>
    </source>
</evidence>
<name>A0A5C8HQK3_9MICO</name>
<proteinExistence type="predicted"/>
<gene>
    <name evidence="2" type="ORF">FVP60_05420</name>
</gene>
<dbReference type="OrthoDB" id="4829122at2"/>
<evidence type="ECO:0000256" key="1">
    <source>
        <dbReference type="SAM" id="SignalP"/>
    </source>
</evidence>
<feature type="signal peptide" evidence="1">
    <location>
        <begin position="1"/>
        <end position="19"/>
    </location>
</feature>
<feature type="chain" id="PRO_5038545644" description="Nuclear transport factor 2 family protein" evidence="1">
    <location>
        <begin position="20"/>
        <end position="180"/>
    </location>
</feature>
<dbReference type="AlphaFoldDB" id="A0A5C8HQK3"/>
<dbReference type="RefSeq" id="WP_147825200.1">
    <property type="nucleotide sequence ID" value="NZ_BAAARG010000001.1"/>
</dbReference>
<keyword evidence="1" id="KW-0732">Signal</keyword>
<evidence type="ECO:0000313" key="2">
    <source>
        <dbReference type="EMBL" id="TXK06396.1"/>
    </source>
</evidence>
<sequence length="180" mass="19445">MGSRRLLALLGMTVLMALAGCVGEPPEQRPVVTPTPAYTPGVDPEADVAAAIETYEAYVEASNNLVLADRETWDPVLDLLLEDYRKSSVLSYEQMAENGEVFDGPGKIVSAELEQAYGTVLRIHVCTDFSAALIRDAHGDLIGDISEYGVLSMNVVLQAAEPSPHGWKIGYFGMSDRPCL</sequence>
<dbReference type="PROSITE" id="PS51257">
    <property type="entry name" value="PROKAR_LIPOPROTEIN"/>
    <property type="match status" value="1"/>
</dbReference>